<keyword evidence="1" id="KW-0812">Transmembrane</keyword>
<protein>
    <submittedName>
        <fullName evidence="2">Uncharacterized protein</fullName>
    </submittedName>
</protein>
<keyword evidence="3" id="KW-1185">Reference proteome</keyword>
<accession>D2QX81</accession>
<evidence type="ECO:0000313" key="3">
    <source>
        <dbReference type="Proteomes" id="UP000001887"/>
    </source>
</evidence>
<proteinExistence type="predicted"/>
<evidence type="ECO:0000256" key="1">
    <source>
        <dbReference type="SAM" id="Phobius"/>
    </source>
</evidence>
<evidence type="ECO:0000313" key="2">
    <source>
        <dbReference type="EMBL" id="ADB17921.1"/>
    </source>
</evidence>
<dbReference type="AlphaFoldDB" id="D2QX81"/>
<dbReference type="EMBL" id="CP001848">
    <property type="protein sequence ID" value="ADB17921.1"/>
    <property type="molecule type" value="Genomic_DNA"/>
</dbReference>
<keyword evidence="1" id="KW-1133">Transmembrane helix</keyword>
<dbReference type="KEGG" id="psl:Psta_3257"/>
<name>D2QX81_PIRSD</name>
<dbReference type="STRING" id="530564.Psta_3257"/>
<organism evidence="2 3">
    <name type="scientific">Pirellula staleyi (strain ATCC 27377 / DSM 6068 / ICPB 4128)</name>
    <name type="common">Pirella staleyi</name>
    <dbReference type="NCBI Taxonomy" id="530564"/>
    <lineage>
        <taxon>Bacteria</taxon>
        <taxon>Pseudomonadati</taxon>
        <taxon>Planctomycetota</taxon>
        <taxon>Planctomycetia</taxon>
        <taxon>Pirellulales</taxon>
        <taxon>Pirellulaceae</taxon>
        <taxon>Pirellula</taxon>
    </lineage>
</organism>
<dbReference type="HOGENOM" id="CLU_3255563_0_0_0"/>
<dbReference type="Proteomes" id="UP000001887">
    <property type="component" value="Chromosome"/>
</dbReference>
<feature type="transmembrane region" description="Helical" evidence="1">
    <location>
        <begin position="21"/>
        <end position="40"/>
    </location>
</feature>
<keyword evidence="1" id="KW-0472">Membrane</keyword>
<sequence>MHHHIHSLSTAIRRMMVPLRTLRGVAIGVIIVVLIISGHSPG</sequence>
<gene>
    <name evidence="2" type="ordered locus">Psta_3257</name>
</gene>
<reference evidence="2 3" key="1">
    <citation type="journal article" date="2009" name="Stand. Genomic Sci.">
        <title>Complete genome sequence of Pirellula staleyi type strain (ATCC 27377).</title>
        <authorList>
            <person name="Clum A."/>
            <person name="Tindall B.J."/>
            <person name="Sikorski J."/>
            <person name="Ivanova N."/>
            <person name="Mavrommatis K."/>
            <person name="Lucas S."/>
            <person name="Glavina del Rio T."/>
            <person name="Nolan M."/>
            <person name="Chen F."/>
            <person name="Tice H."/>
            <person name="Pitluck S."/>
            <person name="Cheng J.F."/>
            <person name="Chertkov O."/>
            <person name="Brettin T."/>
            <person name="Han C."/>
            <person name="Detter J.C."/>
            <person name="Kuske C."/>
            <person name="Bruce D."/>
            <person name="Goodwin L."/>
            <person name="Ovchinikova G."/>
            <person name="Pati A."/>
            <person name="Mikhailova N."/>
            <person name="Chen A."/>
            <person name="Palaniappan K."/>
            <person name="Land M."/>
            <person name="Hauser L."/>
            <person name="Chang Y.J."/>
            <person name="Jeffries C.D."/>
            <person name="Chain P."/>
            <person name="Rohde M."/>
            <person name="Goker M."/>
            <person name="Bristow J."/>
            <person name="Eisen J.A."/>
            <person name="Markowitz V."/>
            <person name="Hugenholtz P."/>
            <person name="Kyrpides N.C."/>
            <person name="Klenk H.P."/>
            <person name="Lapidus A."/>
        </authorList>
    </citation>
    <scope>NUCLEOTIDE SEQUENCE [LARGE SCALE GENOMIC DNA]</scope>
    <source>
        <strain evidence="3">ATCC 27377 / DSM 6068 / ICPB 4128</strain>
    </source>
</reference>